<dbReference type="PANTHER" id="PTHR37016">
    <property type="match status" value="1"/>
</dbReference>
<dbReference type="Gene3D" id="2.60.40.2970">
    <property type="match status" value="1"/>
</dbReference>
<evidence type="ECO:0000256" key="6">
    <source>
        <dbReference type="ARBA" id="ARBA00023049"/>
    </source>
</evidence>
<proteinExistence type="predicted"/>
<evidence type="ECO:0000256" key="3">
    <source>
        <dbReference type="ARBA" id="ARBA00022723"/>
    </source>
</evidence>
<evidence type="ECO:0000256" key="8">
    <source>
        <dbReference type="SAM" id="SignalP"/>
    </source>
</evidence>
<keyword evidence="7" id="KW-0865">Zymogen</keyword>
<dbReference type="InterPro" id="IPR001384">
    <property type="entry name" value="Peptidase_M35"/>
</dbReference>
<dbReference type="EMBL" id="JAWHQM010000011">
    <property type="protein sequence ID" value="KAK5629287.1"/>
    <property type="molecule type" value="Genomic_DNA"/>
</dbReference>
<dbReference type="AlphaFoldDB" id="A0AAN7Z527"/>
<dbReference type="GO" id="GO:0004222">
    <property type="term" value="F:metalloendopeptidase activity"/>
    <property type="evidence" value="ECO:0007669"/>
    <property type="project" value="InterPro"/>
</dbReference>
<keyword evidence="10" id="KW-1185">Reference proteome</keyword>
<evidence type="ECO:0000313" key="10">
    <source>
        <dbReference type="Proteomes" id="UP001305414"/>
    </source>
</evidence>
<evidence type="ECO:0000313" key="9">
    <source>
        <dbReference type="EMBL" id="KAK5629287.1"/>
    </source>
</evidence>
<evidence type="ECO:0000256" key="4">
    <source>
        <dbReference type="ARBA" id="ARBA00022801"/>
    </source>
</evidence>
<sequence>MKFAVAVSALVTVASAAAVAKHASPLDVKIEMVGNSGVKATVTNTGSEDLKIFKTGSILDKSPTEKVKITQGKSKVAFNGVRFYIMKKGL</sequence>
<keyword evidence="8" id="KW-0732">Signal</keyword>
<dbReference type="Pfam" id="PF02102">
    <property type="entry name" value="Peptidase_M35"/>
    <property type="match status" value="1"/>
</dbReference>
<protein>
    <submittedName>
        <fullName evidence="9">Uncharacterized protein</fullName>
    </submittedName>
</protein>
<dbReference type="GO" id="GO:0046872">
    <property type="term" value="F:metal ion binding"/>
    <property type="evidence" value="ECO:0007669"/>
    <property type="project" value="UniProtKB-KW"/>
</dbReference>
<feature type="signal peptide" evidence="8">
    <location>
        <begin position="1"/>
        <end position="16"/>
    </location>
</feature>
<evidence type="ECO:0000256" key="7">
    <source>
        <dbReference type="ARBA" id="ARBA00023145"/>
    </source>
</evidence>
<dbReference type="GO" id="GO:0006508">
    <property type="term" value="P:proteolysis"/>
    <property type="evidence" value="ECO:0007669"/>
    <property type="project" value="UniProtKB-KW"/>
</dbReference>
<keyword evidence="4" id="KW-0378">Hydrolase</keyword>
<comment type="caution">
    <text evidence="9">The sequence shown here is derived from an EMBL/GenBank/DDBJ whole genome shotgun (WGS) entry which is preliminary data.</text>
</comment>
<accession>A0AAN7Z527</accession>
<comment type="cofactor">
    <cofactor evidence="1">
        <name>Zn(2+)</name>
        <dbReference type="ChEBI" id="CHEBI:29105"/>
    </cofactor>
</comment>
<evidence type="ECO:0000256" key="5">
    <source>
        <dbReference type="ARBA" id="ARBA00022833"/>
    </source>
</evidence>
<keyword evidence="5" id="KW-0862">Zinc</keyword>
<evidence type="ECO:0000256" key="2">
    <source>
        <dbReference type="ARBA" id="ARBA00022670"/>
    </source>
</evidence>
<gene>
    <name evidence="9" type="ORF">RRF57_005002</name>
</gene>
<reference evidence="9 10" key="1">
    <citation type="submission" date="2023-10" db="EMBL/GenBank/DDBJ databases">
        <title>Draft genome sequence of Xylaria bambusicola isolate GMP-LS, the root and basal stem rot pathogen of sugarcane in Indonesia.</title>
        <authorList>
            <person name="Selvaraj P."/>
            <person name="Muralishankar V."/>
            <person name="Muruganantham S."/>
            <person name="Sp S."/>
            <person name="Haryani S."/>
            <person name="Lau K.J.X."/>
            <person name="Naqvi N.I."/>
        </authorList>
    </citation>
    <scope>NUCLEOTIDE SEQUENCE [LARGE SCALE GENOMIC DNA]</scope>
    <source>
        <strain evidence="9">GMP-LS</strain>
    </source>
</reference>
<evidence type="ECO:0000256" key="1">
    <source>
        <dbReference type="ARBA" id="ARBA00001947"/>
    </source>
</evidence>
<keyword evidence="3" id="KW-0479">Metal-binding</keyword>
<dbReference type="InterPro" id="IPR050414">
    <property type="entry name" value="Fungal_M35_metalloproteases"/>
</dbReference>
<dbReference type="PANTHER" id="PTHR37016:SF2">
    <property type="entry name" value="NEUTRAL PROTEASE 2 HOMOLOG SNOG_02177"/>
    <property type="match status" value="1"/>
</dbReference>
<organism evidence="9 10">
    <name type="scientific">Xylaria bambusicola</name>
    <dbReference type="NCBI Taxonomy" id="326684"/>
    <lineage>
        <taxon>Eukaryota</taxon>
        <taxon>Fungi</taxon>
        <taxon>Dikarya</taxon>
        <taxon>Ascomycota</taxon>
        <taxon>Pezizomycotina</taxon>
        <taxon>Sordariomycetes</taxon>
        <taxon>Xylariomycetidae</taxon>
        <taxon>Xylariales</taxon>
        <taxon>Xylariaceae</taxon>
        <taxon>Xylaria</taxon>
    </lineage>
</organism>
<name>A0AAN7Z527_9PEZI</name>
<keyword evidence="2" id="KW-0645">Protease</keyword>
<keyword evidence="6" id="KW-0482">Metalloprotease</keyword>
<feature type="chain" id="PRO_5043000590" evidence="8">
    <location>
        <begin position="17"/>
        <end position="90"/>
    </location>
</feature>
<dbReference type="Proteomes" id="UP001305414">
    <property type="component" value="Unassembled WGS sequence"/>
</dbReference>